<feature type="coiled-coil region" evidence="1">
    <location>
        <begin position="356"/>
        <end position="390"/>
    </location>
</feature>
<reference evidence="3" key="1">
    <citation type="journal article" date="2017" name="Nat. Commun.">
        <title>The asparagus genome sheds light on the origin and evolution of a young Y chromosome.</title>
        <authorList>
            <person name="Harkess A."/>
            <person name="Zhou J."/>
            <person name="Xu C."/>
            <person name="Bowers J.E."/>
            <person name="Van der Hulst R."/>
            <person name="Ayyampalayam S."/>
            <person name="Mercati F."/>
            <person name="Riccardi P."/>
            <person name="McKain M.R."/>
            <person name="Kakrana A."/>
            <person name="Tang H."/>
            <person name="Ray J."/>
            <person name="Groenendijk J."/>
            <person name="Arikit S."/>
            <person name="Mathioni S.M."/>
            <person name="Nakano M."/>
            <person name="Shan H."/>
            <person name="Telgmann-Rauber A."/>
            <person name="Kanno A."/>
            <person name="Yue Z."/>
            <person name="Chen H."/>
            <person name="Li W."/>
            <person name="Chen Y."/>
            <person name="Xu X."/>
            <person name="Zhang Y."/>
            <person name="Luo S."/>
            <person name="Chen H."/>
            <person name="Gao J."/>
            <person name="Mao Z."/>
            <person name="Pires J.C."/>
            <person name="Luo M."/>
            <person name="Kudrna D."/>
            <person name="Wing R.A."/>
            <person name="Meyers B.C."/>
            <person name="Yi K."/>
            <person name="Kong H."/>
            <person name="Lavrijsen P."/>
            <person name="Sunseri F."/>
            <person name="Falavigna A."/>
            <person name="Ye Y."/>
            <person name="Leebens-Mack J.H."/>
            <person name="Chen G."/>
        </authorList>
    </citation>
    <scope>NUCLEOTIDE SEQUENCE [LARGE SCALE GENOMIC DNA]</scope>
    <source>
        <strain evidence="3">cv. DH0086</strain>
    </source>
</reference>
<feature type="coiled-coil region" evidence="1">
    <location>
        <begin position="51"/>
        <end position="111"/>
    </location>
</feature>
<dbReference type="OMA" id="CAILLDH"/>
<feature type="coiled-coil region" evidence="1">
    <location>
        <begin position="230"/>
        <end position="289"/>
    </location>
</feature>
<evidence type="ECO:0000313" key="2">
    <source>
        <dbReference type="EMBL" id="ONK68805.1"/>
    </source>
</evidence>
<dbReference type="AlphaFoldDB" id="A0A5P1ERY8"/>
<dbReference type="Proteomes" id="UP000243459">
    <property type="component" value="Chromosome 5"/>
</dbReference>
<feature type="coiled-coil region" evidence="1">
    <location>
        <begin position="417"/>
        <end position="451"/>
    </location>
</feature>
<gene>
    <name evidence="2" type="ORF">A4U43_C05F16210</name>
</gene>
<dbReference type="EMBL" id="CM007385">
    <property type="protein sequence ID" value="ONK68805.1"/>
    <property type="molecule type" value="Genomic_DNA"/>
</dbReference>
<evidence type="ECO:0000313" key="3">
    <source>
        <dbReference type="Proteomes" id="UP000243459"/>
    </source>
</evidence>
<organism evidence="2 3">
    <name type="scientific">Asparagus officinalis</name>
    <name type="common">Garden asparagus</name>
    <dbReference type="NCBI Taxonomy" id="4686"/>
    <lineage>
        <taxon>Eukaryota</taxon>
        <taxon>Viridiplantae</taxon>
        <taxon>Streptophyta</taxon>
        <taxon>Embryophyta</taxon>
        <taxon>Tracheophyta</taxon>
        <taxon>Spermatophyta</taxon>
        <taxon>Magnoliopsida</taxon>
        <taxon>Liliopsida</taxon>
        <taxon>Asparagales</taxon>
        <taxon>Asparagaceae</taxon>
        <taxon>Asparagoideae</taxon>
        <taxon>Asparagus</taxon>
    </lineage>
</organism>
<protein>
    <recommendedName>
        <fullName evidence="4">UVR domain-containing protein</fullName>
    </recommendedName>
</protein>
<keyword evidence="3" id="KW-1185">Reference proteome</keyword>
<dbReference type="OrthoDB" id="1301563at2759"/>
<evidence type="ECO:0008006" key="4">
    <source>
        <dbReference type="Google" id="ProtNLM"/>
    </source>
</evidence>
<proteinExistence type="predicted"/>
<name>A0A5P1ERY8_ASPOF</name>
<evidence type="ECO:0000256" key="1">
    <source>
        <dbReference type="SAM" id="Coils"/>
    </source>
</evidence>
<dbReference type="Gramene" id="ONK68805">
    <property type="protein sequence ID" value="ONK68805"/>
    <property type="gene ID" value="A4U43_C05F16210"/>
</dbReference>
<sequence length="568" mass="63970">MVEEEQNKEEAVGPVEDKLELVRARISSKLDKIRGTAALVSVQRKELGRRRKKAMENVILASDRYKELERQLEEACEAEDFERAERVSESLAEKEKEKDRLLGELRDVELDCDAVDSKMQDVLESQIAAEEEGAALLEQFAKDATDHADLVLRRAEEISSKQIGEWESSMQLLEINKMEMGIESQLVSEARSGLENSIEHLVEDDRKEVELLRTKQGIFSEELDQLLALVRLKEAEIAENDSQIQKVEKKISDVISDFHETQENIKMKHENLQLSLSKLESEHEALSTKKKEIDEFILQAQQKSSSLQELASVSLDEVRTCQNWVGLRKSLASSILKSREDKVKFAKIEERILEEIQILRQQISSARTTLQELSSNRVSIQQEIASYNQRIGFIEKRGPELEAEKKIAAAARNFKEAGRIAAEAKALNMEKESLETKIEKSVLDLKKLEGDIKDTVDKIQEDEGLILLKEKEAAMAGCKRLRLVAASARAERSAALEMGDEEEGDSLLKEAEAADSKARELQETYDLEPEDIGNALEHSVSISLITNLAGEQLAKMASSLNLSTNVES</sequence>
<accession>A0A5P1ERY8</accession>
<dbReference type="PANTHER" id="PTHR38394">
    <property type="entry name" value="NEUROFILAMENT LIGHT PROTEIN"/>
    <property type="match status" value="1"/>
</dbReference>
<dbReference type="PANTHER" id="PTHR38394:SF1">
    <property type="entry name" value="NEUROFILAMENT LIGHT PROTEIN"/>
    <property type="match status" value="1"/>
</dbReference>
<keyword evidence="1" id="KW-0175">Coiled coil</keyword>